<dbReference type="AlphaFoldDB" id="A0A8J6TJI4"/>
<comment type="caution">
    <text evidence="2">The sequence shown here is derived from an EMBL/GenBank/DDBJ whole genome shotgun (WGS) entry which is preliminary data.</text>
</comment>
<dbReference type="PANTHER" id="PTHR40446">
    <property type="entry name" value="N-ACETYLGLUCOSAMINE-1-PHOSPHODIESTER ALPHA-N-ACETYLGLUCOSAMINIDASE"/>
    <property type="match status" value="1"/>
</dbReference>
<proteinExistence type="predicted"/>
<dbReference type="GO" id="GO:0016798">
    <property type="term" value="F:hydrolase activity, acting on glycosyl bonds"/>
    <property type="evidence" value="ECO:0007669"/>
    <property type="project" value="UniProtKB-KW"/>
</dbReference>
<dbReference type="Pfam" id="PF09992">
    <property type="entry name" value="NAGPA"/>
    <property type="match status" value="1"/>
</dbReference>
<dbReference type="InterPro" id="IPR018711">
    <property type="entry name" value="NAGPA"/>
</dbReference>
<organism evidence="2 3">
    <name type="scientific">Candidatus Desulfolinea nitratireducens</name>
    <dbReference type="NCBI Taxonomy" id="2841698"/>
    <lineage>
        <taxon>Bacteria</taxon>
        <taxon>Bacillati</taxon>
        <taxon>Chloroflexota</taxon>
        <taxon>Anaerolineae</taxon>
        <taxon>Anaerolineales</taxon>
        <taxon>Anaerolineales incertae sedis</taxon>
        <taxon>Candidatus Desulfolinea</taxon>
    </lineage>
</organism>
<evidence type="ECO:0000259" key="1">
    <source>
        <dbReference type="Pfam" id="PF09992"/>
    </source>
</evidence>
<reference evidence="2 3" key="1">
    <citation type="submission" date="2020-08" db="EMBL/GenBank/DDBJ databases">
        <title>Bridging the membrane lipid divide: bacteria of the FCB group superphylum have the potential to synthesize archaeal ether lipids.</title>
        <authorList>
            <person name="Villanueva L."/>
            <person name="Von Meijenfeldt F.A.B."/>
            <person name="Westbye A.B."/>
            <person name="Yadav S."/>
            <person name="Hopmans E.C."/>
            <person name="Dutilh B.E."/>
            <person name="Sinninghe Damste J.S."/>
        </authorList>
    </citation>
    <scope>NUCLEOTIDE SEQUENCE [LARGE SCALE GENOMIC DNA]</scope>
    <source>
        <strain evidence="2">NIOZ-UU36</strain>
    </source>
</reference>
<protein>
    <submittedName>
        <fullName evidence="2">Phosphodiester glycosidase family protein</fullName>
    </submittedName>
</protein>
<dbReference type="PANTHER" id="PTHR40446:SF2">
    <property type="entry name" value="N-ACETYLGLUCOSAMINE-1-PHOSPHODIESTER ALPHA-N-ACETYLGLUCOSAMINIDASE"/>
    <property type="match status" value="1"/>
</dbReference>
<accession>A0A8J6TJI4</accession>
<gene>
    <name evidence="2" type="ORF">H8E29_14705</name>
</gene>
<dbReference type="Proteomes" id="UP000614469">
    <property type="component" value="Unassembled WGS sequence"/>
</dbReference>
<dbReference type="EMBL" id="JACNJN010000169">
    <property type="protein sequence ID" value="MBC8336510.1"/>
    <property type="molecule type" value="Genomic_DNA"/>
</dbReference>
<evidence type="ECO:0000313" key="3">
    <source>
        <dbReference type="Proteomes" id="UP000614469"/>
    </source>
</evidence>
<evidence type="ECO:0000313" key="2">
    <source>
        <dbReference type="EMBL" id="MBC8336510.1"/>
    </source>
</evidence>
<name>A0A8J6TJI4_9CHLR</name>
<sequence>MMKKKRLIYLGLLLFLLILIGLYLSGRPLPIEVKEELYDGIVYRRKVHYEPRLWIAHIITIDLHTEGINFIVTPPDFTEKDDEHPLRARTTSRFLEKYNLQIAVNGSEFTPWHSNSFLDYYPHMGDPVTPTGFTASRGKRYTEGNRPTLYIAKDNVAQFEPPRGKVYNAISGSHMLIVEGEHVEGLDSEIPAPRTAYGVDFGPDRLVIVVVDGRQPFYSEGATLTQLADLMIDYGVYTAINMDGGGSSTLVIEDESGKAKVLNSPINSYIPGRERPVANHLGVYVEQ</sequence>
<keyword evidence="2" id="KW-0378">Hydrolase</keyword>
<feature type="domain" description="Phosphodiester glycosidase" evidence="1">
    <location>
        <begin position="99"/>
        <end position="284"/>
    </location>
</feature>
<keyword evidence="2" id="KW-0326">Glycosidase</keyword>